<accession>A0A839UD73</accession>
<reference evidence="4 5" key="1">
    <citation type="submission" date="2020-08" db="EMBL/GenBank/DDBJ databases">
        <title>Genomic Encyclopedia of Type Strains, Phase III (KMG-III): the genomes of soil and plant-associated and newly described type strains.</title>
        <authorList>
            <person name="Whitman W."/>
        </authorList>
    </citation>
    <scope>NUCLEOTIDE SEQUENCE [LARGE SCALE GENOMIC DNA]</scope>
    <source>
        <strain evidence="4 5">CECT 7015</strain>
    </source>
</reference>
<dbReference type="GO" id="GO:0097367">
    <property type="term" value="F:carbohydrate derivative binding"/>
    <property type="evidence" value="ECO:0007669"/>
    <property type="project" value="InterPro"/>
</dbReference>
<evidence type="ECO:0000259" key="3">
    <source>
        <dbReference type="PROSITE" id="PS51464"/>
    </source>
</evidence>
<dbReference type="RefSeq" id="WP_112531779.1">
    <property type="nucleotide sequence ID" value="NZ_JACHXN010000025.1"/>
</dbReference>
<dbReference type="GO" id="GO:0016803">
    <property type="term" value="F:ether hydrolase activity"/>
    <property type="evidence" value="ECO:0007669"/>
    <property type="project" value="TreeGrafter"/>
</dbReference>
<dbReference type="GO" id="GO:0046348">
    <property type="term" value="P:amino sugar catabolic process"/>
    <property type="evidence" value="ECO:0007669"/>
    <property type="project" value="InterPro"/>
</dbReference>
<dbReference type="GO" id="GO:0009254">
    <property type="term" value="P:peptidoglycan turnover"/>
    <property type="evidence" value="ECO:0007669"/>
    <property type="project" value="TreeGrafter"/>
</dbReference>
<dbReference type="CDD" id="cd05007">
    <property type="entry name" value="SIS_Etherase"/>
    <property type="match status" value="1"/>
</dbReference>
<organism evidence="4 5">
    <name type="scientific">Phyllobacterium trifolii</name>
    <dbReference type="NCBI Taxonomy" id="300193"/>
    <lineage>
        <taxon>Bacteria</taxon>
        <taxon>Pseudomonadati</taxon>
        <taxon>Pseudomonadota</taxon>
        <taxon>Alphaproteobacteria</taxon>
        <taxon>Hyphomicrobiales</taxon>
        <taxon>Phyllobacteriaceae</taxon>
        <taxon>Phyllobacterium</taxon>
    </lineage>
</organism>
<dbReference type="PANTHER" id="PTHR10088">
    <property type="entry name" value="GLUCOKINASE REGULATORY PROTEIN"/>
    <property type="match status" value="1"/>
</dbReference>
<dbReference type="Gene3D" id="1.10.8.1080">
    <property type="match status" value="1"/>
</dbReference>
<dbReference type="Proteomes" id="UP000554520">
    <property type="component" value="Unassembled WGS sequence"/>
</dbReference>
<evidence type="ECO:0000313" key="4">
    <source>
        <dbReference type="EMBL" id="MBB3148986.1"/>
    </source>
</evidence>
<sequence>MALTRTEQRNENALGLDEKSPEDILRLLHEAQLEAAASVARARDSIAKASLLAADTLASGGRLAYAAAGSSGLMAMADALELPGTYGIAPDRVVILFAGGVASLNRLAGTYEDDVSQAARDIAAAGLMAGDCLIAISASGTTPYALAAIDEAKKRGLKIVSIANNPDVPMFEKADVAIALETPAEMVAGSTRMGAGTAQKIALNLLSTLMAIRLGHVHDGYMVNLVADNIKLRERAARIVSAISACDVDDAAKLLEASGGSVKSAILLAAGATSAENASDLLESNQQRLRPALSELKESHGSR</sequence>
<dbReference type="NCBIfam" id="NF003915">
    <property type="entry name" value="PRK05441.1"/>
    <property type="match status" value="1"/>
</dbReference>
<protein>
    <submittedName>
        <fullName evidence="4">N-acetylmuramic acid 6-phosphate etherase</fullName>
        <ecNumber evidence="4">4.2.1.126</ecNumber>
    </submittedName>
</protein>
<evidence type="ECO:0000313" key="5">
    <source>
        <dbReference type="Proteomes" id="UP000554520"/>
    </source>
</evidence>
<keyword evidence="5" id="KW-1185">Reference proteome</keyword>
<dbReference type="PROSITE" id="PS51464">
    <property type="entry name" value="SIS"/>
    <property type="match status" value="1"/>
</dbReference>
<dbReference type="SUPFAM" id="SSF53697">
    <property type="entry name" value="SIS domain"/>
    <property type="match status" value="1"/>
</dbReference>
<dbReference type="EMBL" id="JACHXN010000025">
    <property type="protein sequence ID" value="MBB3148986.1"/>
    <property type="molecule type" value="Genomic_DNA"/>
</dbReference>
<name>A0A839UD73_9HYPH</name>
<dbReference type="InterPro" id="IPR001347">
    <property type="entry name" value="SIS_dom"/>
</dbReference>
<dbReference type="GO" id="GO:0016835">
    <property type="term" value="F:carbon-oxygen lyase activity"/>
    <property type="evidence" value="ECO:0007669"/>
    <property type="project" value="InterPro"/>
</dbReference>
<proteinExistence type="predicted"/>
<gene>
    <name evidence="4" type="ORF">FHS21_005434</name>
</gene>
<evidence type="ECO:0000256" key="1">
    <source>
        <dbReference type="ARBA" id="ARBA00023239"/>
    </source>
</evidence>
<dbReference type="Gene3D" id="3.40.50.10490">
    <property type="entry name" value="Glucose-6-phosphate isomerase like protein, domain 1"/>
    <property type="match status" value="1"/>
</dbReference>
<feature type="domain" description="SIS" evidence="3">
    <location>
        <begin position="53"/>
        <end position="216"/>
    </location>
</feature>
<dbReference type="AlphaFoldDB" id="A0A839UD73"/>
<dbReference type="Pfam" id="PF13580">
    <property type="entry name" value="SIS_2"/>
    <property type="match status" value="1"/>
</dbReference>
<keyword evidence="1 4" id="KW-0456">Lyase</keyword>
<dbReference type="EC" id="4.2.1.126" evidence="4"/>
<evidence type="ECO:0000256" key="2">
    <source>
        <dbReference type="ARBA" id="ARBA00023277"/>
    </source>
</evidence>
<comment type="caution">
    <text evidence="4">The sequence shown here is derived from an EMBL/GenBank/DDBJ whole genome shotgun (WGS) entry which is preliminary data.</text>
</comment>
<dbReference type="InterPro" id="IPR040190">
    <property type="entry name" value="MURQ/GCKR"/>
</dbReference>
<dbReference type="InterPro" id="IPR005488">
    <property type="entry name" value="Etherase_MurQ"/>
</dbReference>
<dbReference type="InterPro" id="IPR046348">
    <property type="entry name" value="SIS_dom_sf"/>
</dbReference>
<dbReference type="PANTHER" id="PTHR10088:SF4">
    <property type="entry name" value="GLUCOKINASE REGULATORY PROTEIN"/>
    <property type="match status" value="1"/>
</dbReference>
<keyword evidence="2" id="KW-0119">Carbohydrate metabolism</keyword>